<accession>A0A497EYP7</accession>
<dbReference type="InterPro" id="IPR001901">
    <property type="entry name" value="Translocase_SecE/Sec61-g"/>
</dbReference>
<keyword evidence="6 8" id="KW-0472">Membrane</keyword>
<dbReference type="AlphaFoldDB" id="A0A497EYP7"/>
<evidence type="ECO:0000256" key="8">
    <source>
        <dbReference type="SAM" id="Phobius"/>
    </source>
</evidence>
<feature type="transmembrane region" description="Helical" evidence="8">
    <location>
        <begin position="23"/>
        <end position="47"/>
    </location>
</feature>
<sequence length="56" mass="6285">MSSFIKSVKRIIYLSRKPSLSEFWLSLKVCLLGLLILGSFAFVIQLMSTVIQALPP</sequence>
<reference evidence="11 12" key="1">
    <citation type="submission" date="2018-06" db="EMBL/GenBank/DDBJ databases">
        <title>Extensive metabolic versatility and redundancy in microbially diverse, dynamic hydrothermal sediments.</title>
        <authorList>
            <person name="Dombrowski N."/>
            <person name="Teske A."/>
            <person name="Baker B.J."/>
        </authorList>
    </citation>
    <scope>NUCLEOTIDE SEQUENCE [LARGE SCALE GENOMIC DNA]</scope>
    <source>
        <strain evidence="10">B20_G2</strain>
        <strain evidence="9">B29_G17</strain>
    </source>
</reference>
<dbReference type="EMBL" id="QMQZ01000031">
    <property type="protein sequence ID" value="RLE51778.1"/>
    <property type="molecule type" value="Genomic_DNA"/>
</dbReference>
<comment type="caution">
    <text evidence="9">The sequence shown here is derived from an EMBL/GenBank/DDBJ whole genome shotgun (WGS) entry which is preliminary data.</text>
</comment>
<dbReference type="Gene3D" id="1.20.5.820">
    <property type="entry name" value="Preprotein translocase SecE subunit"/>
    <property type="match status" value="1"/>
</dbReference>
<evidence type="ECO:0000256" key="7">
    <source>
        <dbReference type="ARBA" id="ARBA00037847"/>
    </source>
</evidence>
<evidence type="ECO:0000256" key="6">
    <source>
        <dbReference type="ARBA" id="ARBA00023136"/>
    </source>
</evidence>
<dbReference type="Proteomes" id="UP000269499">
    <property type="component" value="Unassembled WGS sequence"/>
</dbReference>
<dbReference type="EMBL" id="QMRA01000002">
    <property type="protein sequence ID" value="RLE55912.1"/>
    <property type="molecule type" value="Genomic_DNA"/>
</dbReference>
<dbReference type="GO" id="GO:0016020">
    <property type="term" value="C:membrane"/>
    <property type="evidence" value="ECO:0007669"/>
    <property type="project" value="InterPro"/>
</dbReference>
<evidence type="ECO:0000313" key="12">
    <source>
        <dbReference type="Proteomes" id="UP000269499"/>
    </source>
</evidence>
<evidence type="ECO:0000313" key="11">
    <source>
        <dbReference type="Proteomes" id="UP000268446"/>
    </source>
</evidence>
<keyword evidence="2 8" id="KW-0812">Transmembrane</keyword>
<evidence type="ECO:0000313" key="9">
    <source>
        <dbReference type="EMBL" id="RLE51778.1"/>
    </source>
</evidence>
<organism evidence="9 11">
    <name type="scientific">Thermoproteota archaeon</name>
    <dbReference type="NCBI Taxonomy" id="2056631"/>
    <lineage>
        <taxon>Archaea</taxon>
        <taxon>Thermoproteota</taxon>
    </lineage>
</organism>
<gene>
    <name evidence="9" type="ORF">DRJ20_01460</name>
    <name evidence="10" type="ORF">DRJ26_00225</name>
</gene>
<evidence type="ECO:0000256" key="3">
    <source>
        <dbReference type="ARBA" id="ARBA00022927"/>
    </source>
</evidence>
<dbReference type="InterPro" id="IPR008158">
    <property type="entry name" value="Translocase_Sec61-g"/>
</dbReference>
<protein>
    <submittedName>
        <fullName evidence="9">Protein translocase SEC61 complex subunit gamma</fullName>
    </submittedName>
</protein>
<keyword evidence="4 8" id="KW-1133">Transmembrane helix</keyword>
<dbReference type="InterPro" id="IPR023391">
    <property type="entry name" value="Prot_translocase_SecE_dom_sf"/>
</dbReference>
<dbReference type="SUPFAM" id="SSF103456">
    <property type="entry name" value="Preprotein translocase SecE subunit"/>
    <property type="match status" value="1"/>
</dbReference>
<keyword evidence="1" id="KW-0813">Transport</keyword>
<evidence type="ECO:0000256" key="4">
    <source>
        <dbReference type="ARBA" id="ARBA00022989"/>
    </source>
</evidence>
<dbReference type="Pfam" id="PF00584">
    <property type="entry name" value="SecE"/>
    <property type="match status" value="1"/>
</dbReference>
<evidence type="ECO:0000256" key="2">
    <source>
        <dbReference type="ARBA" id="ARBA00022692"/>
    </source>
</evidence>
<evidence type="ECO:0000313" key="10">
    <source>
        <dbReference type="EMBL" id="RLE55912.1"/>
    </source>
</evidence>
<name>A0A497EYP7_9CREN</name>
<proteinExistence type="predicted"/>
<keyword evidence="5" id="KW-0811">Translocation</keyword>
<evidence type="ECO:0000256" key="1">
    <source>
        <dbReference type="ARBA" id="ARBA00022448"/>
    </source>
</evidence>
<dbReference type="NCBIfam" id="TIGR00327">
    <property type="entry name" value="secE_euk_arch"/>
    <property type="match status" value="1"/>
</dbReference>
<evidence type="ECO:0000256" key="5">
    <source>
        <dbReference type="ARBA" id="ARBA00023010"/>
    </source>
</evidence>
<dbReference type="GO" id="GO:0008320">
    <property type="term" value="F:protein transmembrane transporter activity"/>
    <property type="evidence" value="ECO:0007669"/>
    <property type="project" value="InterPro"/>
</dbReference>
<comment type="subcellular location">
    <subcellularLocation>
        <location evidence="7">Endomembrane system</location>
        <topology evidence="7">Single-pass membrane protein</topology>
    </subcellularLocation>
</comment>
<dbReference type="Proteomes" id="UP000268446">
    <property type="component" value="Unassembled WGS sequence"/>
</dbReference>
<keyword evidence="3" id="KW-0653">Protein transport</keyword>